<feature type="coiled-coil region" evidence="4">
    <location>
        <begin position="812"/>
        <end position="839"/>
    </location>
</feature>
<proteinExistence type="inferred from homology"/>
<evidence type="ECO:0000256" key="4">
    <source>
        <dbReference type="SAM" id="Coils"/>
    </source>
</evidence>
<keyword evidence="6" id="KW-0269">Exonuclease</keyword>
<dbReference type="Pfam" id="PF13558">
    <property type="entry name" value="SbcC_Walker_B"/>
    <property type="match status" value="1"/>
</dbReference>
<dbReference type="GO" id="GO:0006302">
    <property type="term" value="P:double-strand break repair"/>
    <property type="evidence" value="ECO:0007669"/>
    <property type="project" value="InterPro"/>
</dbReference>
<evidence type="ECO:0000256" key="1">
    <source>
        <dbReference type="ARBA" id="ARBA00006930"/>
    </source>
</evidence>
<name>A0A1H6TEV9_9LACT</name>
<dbReference type="GO" id="GO:0016887">
    <property type="term" value="F:ATP hydrolysis activity"/>
    <property type="evidence" value="ECO:0007669"/>
    <property type="project" value="InterPro"/>
</dbReference>
<keyword evidence="4" id="KW-0175">Coiled coil</keyword>
<feature type="coiled-coil region" evidence="4">
    <location>
        <begin position="580"/>
        <end position="727"/>
    </location>
</feature>
<organism evidence="6 7">
    <name type="scientific">Alkalibacterium gilvum</name>
    <dbReference type="NCBI Taxonomy" id="1130080"/>
    <lineage>
        <taxon>Bacteria</taxon>
        <taxon>Bacillati</taxon>
        <taxon>Bacillota</taxon>
        <taxon>Bacilli</taxon>
        <taxon>Lactobacillales</taxon>
        <taxon>Carnobacteriaceae</taxon>
        <taxon>Alkalibacterium</taxon>
    </lineage>
</organism>
<evidence type="ECO:0000256" key="3">
    <source>
        <dbReference type="ARBA" id="ARBA00013368"/>
    </source>
</evidence>
<dbReference type="OrthoDB" id="9795626at2"/>
<feature type="domain" description="Rad50/SbcC-type AAA" evidence="5">
    <location>
        <begin position="5"/>
        <end position="211"/>
    </location>
</feature>
<protein>
    <recommendedName>
        <fullName evidence="3">Nuclease SbcCD subunit C</fullName>
    </recommendedName>
</protein>
<dbReference type="InterPro" id="IPR038729">
    <property type="entry name" value="Rad50/SbcC_AAA"/>
</dbReference>
<dbReference type="PANTHER" id="PTHR32114">
    <property type="entry name" value="ABC TRANSPORTER ABCH.3"/>
    <property type="match status" value="1"/>
</dbReference>
<dbReference type="SUPFAM" id="SSF52540">
    <property type="entry name" value="P-loop containing nucleoside triphosphate hydrolases"/>
    <property type="match status" value="1"/>
</dbReference>
<dbReference type="AlphaFoldDB" id="A0A1H6TEV9"/>
<dbReference type="Gene3D" id="3.40.50.300">
    <property type="entry name" value="P-loop containing nucleotide triphosphate hydrolases"/>
    <property type="match status" value="2"/>
</dbReference>
<keyword evidence="6" id="KW-0540">Nuclease</keyword>
<reference evidence="7" key="1">
    <citation type="submission" date="2016-10" db="EMBL/GenBank/DDBJ databases">
        <authorList>
            <person name="Varghese N."/>
            <person name="Submissions S."/>
        </authorList>
    </citation>
    <scope>NUCLEOTIDE SEQUENCE [LARGE SCALE GENOMIC DNA]</scope>
    <source>
        <strain evidence="7">DSM 25751</strain>
    </source>
</reference>
<keyword evidence="6" id="KW-0378">Hydrolase</keyword>
<accession>A0A1H6TEV9</accession>
<comment type="subunit">
    <text evidence="2">Heterodimer of SbcC and SbcD.</text>
</comment>
<dbReference type="EMBL" id="FNYW01000016">
    <property type="protein sequence ID" value="SEI74765.1"/>
    <property type="molecule type" value="Genomic_DNA"/>
</dbReference>
<evidence type="ECO:0000259" key="5">
    <source>
        <dbReference type="Pfam" id="PF13476"/>
    </source>
</evidence>
<dbReference type="GO" id="GO:0004527">
    <property type="term" value="F:exonuclease activity"/>
    <property type="evidence" value="ECO:0007669"/>
    <property type="project" value="UniProtKB-KW"/>
</dbReference>
<gene>
    <name evidence="6" type="ORF">SAMN04488113_11613</name>
</gene>
<evidence type="ECO:0000313" key="7">
    <source>
        <dbReference type="Proteomes" id="UP000198564"/>
    </source>
</evidence>
<keyword evidence="7" id="KW-1185">Reference proteome</keyword>
<evidence type="ECO:0000313" key="6">
    <source>
        <dbReference type="EMBL" id="SEI74765.1"/>
    </source>
</evidence>
<feature type="coiled-coil region" evidence="4">
    <location>
        <begin position="183"/>
        <end position="484"/>
    </location>
</feature>
<dbReference type="Proteomes" id="UP000198564">
    <property type="component" value="Unassembled WGS sequence"/>
</dbReference>
<dbReference type="RefSeq" id="WP_091634426.1">
    <property type="nucleotide sequence ID" value="NZ_FNYW01000016.1"/>
</dbReference>
<comment type="similarity">
    <text evidence="1">Belongs to the SMC family. SbcC subfamily.</text>
</comment>
<sequence length="1019" mass="117516">MRPLKLVMNAFGPYKDKVEIDFTQFNQSSLFLISGPTGAGKTTIFDAIAYALFDSASGDDRDKNSFKSDHATDLDLCYVELEFELGKKVYKVHRTPDQTGPGTRTKTRKIKSSVEFHTENSVTTKILEANQEIQELIGLTYEQFRQIVMLPQGAFKKMLESNSRQKEEIFRNIFETDIYGYFQEELKKKAKTLSDQRKKYELALQEAFKRIDSEENETLDKAIAQLDVKTVLSELDQIIKNENEELKQIRTHLSDFQEEKVRQVRLIEMLGKRDALNEEKVKLDEQEKQVDQYKTQLVNHEKAEKLVQLQKNRQDAKTEKETSEKRLSELNEKIQQVKTERATVDERYKSISIAYKKLDDVRKEVLKLNEELNRFEIEKDKTIQLSALEKRKNESQVKKEQITEQHKQLKDKHQSVKTALTELSKTREKLTACYKVLSTKKDEQNQLNQRLNNLKEVSQWREQGEELKQAFQAAEQTLDKARAEWQSAKSTYFSQLSVVLAGELEEGKPCPVCGSTEHPTKAQAKSEDITKERVDTFEKKKETAEKTFNRLVTQSEHLSHQVTERCEELGISPKDIQNEKEKVEENTEAVTEKINILQDEIKTEEAAVKQEEALTKELDTLEKKEREAAEGLYKQVSIIENSEVRLIEISKEIADLKEKQVYDSKEQVLELVVTKERAIKETERQEKTTREELNRLQNTLATAETERNLTEKRIKELSETEEKLKQTFRERMETSGFQDDFADAVLQEELVEKRKKEIQTYREARAIHTNAVKEVADFLEKADSVDSKEAHETRLTEIEATIPEWEIKRDRYIQKTSQNQSAQETIQKYQKQSEYIEKDYQLYGELSRMANGAKETDYVSFERYVLGIYFEEILDAANTRLAQMTNNRYEMHKKVEKAKGAGPQGLDIDVFDHHTGKARGVSTLSGGETFKASLALALGLSDVIQSQNGGVSVDTLFVDEGFGTLDSDSLDNAIQTLLDLHEHGRLVGIISHVEELKTRIQSHIIVEKNTSGSQAYVQA</sequence>
<evidence type="ECO:0000256" key="2">
    <source>
        <dbReference type="ARBA" id="ARBA00011322"/>
    </source>
</evidence>
<dbReference type="Pfam" id="PF13476">
    <property type="entry name" value="AAA_23"/>
    <property type="match status" value="1"/>
</dbReference>
<dbReference type="STRING" id="1130080.SAMN04488113_11613"/>
<dbReference type="InterPro" id="IPR027417">
    <property type="entry name" value="P-loop_NTPase"/>
</dbReference>
<dbReference type="PANTHER" id="PTHR32114:SF2">
    <property type="entry name" value="ABC TRANSPORTER ABCH.3"/>
    <property type="match status" value="1"/>
</dbReference>